<sequence>MSCPVSLLDGSGTAYRLIRVPMWCQMSLLGICAGLCYCIVHFYHDIHVVASVCTLSSNLWFAINFESLRLEES</sequence>
<proteinExistence type="predicted"/>
<reference evidence="2" key="1">
    <citation type="journal article" date="2018" name="Nat. Plants">
        <title>Whole-genome landscape of Medicago truncatula symbiotic genes.</title>
        <authorList>
            <person name="Pecrix Y."/>
            <person name="Gamas P."/>
            <person name="Carrere S."/>
        </authorList>
    </citation>
    <scope>NUCLEOTIDE SEQUENCE</scope>
    <source>
        <tissue evidence="2">Leaves</tissue>
    </source>
</reference>
<dbReference type="Proteomes" id="UP000265566">
    <property type="component" value="Chromosome 2"/>
</dbReference>
<dbReference type="Gramene" id="rna11708">
    <property type="protein sequence ID" value="RHN75490.1"/>
    <property type="gene ID" value="gene11708"/>
</dbReference>
<dbReference type="AlphaFoldDB" id="A0A396JBF6"/>
<comment type="caution">
    <text evidence="2">The sequence shown here is derived from an EMBL/GenBank/DDBJ whole genome shotgun (WGS) entry which is preliminary data.</text>
</comment>
<keyword evidence="1" id="KW-0812">Transmembrane</keyword>
<evidence type="ECO:0000313" key="2">
    <source>
        <dbReference type="EMBL" id="RHN75490.1"/>
    </source>
</evidence>
<dbReference type="EMBL" id="PSQE01000002">
    <property type="protein sequence ID" value="RHN75490.1"/>
    <property type="molecule type" value="Genomic_DNA"/>
</dbReference>
<keyword evidence="1" id="KW-1133">Transmembrane helix</keyword>
<accession>A0A396JBF6</accession>
<evidence type="ECO:0008006" key="3">
    <source>
        <dbReference type="Google" id="ProtNLM"/>
    </source>
</evidence>
<feature type="transmembrane region" description="Helical" evidence="1">
    <location>
        <begin position="20"/>
        <end position="39"/>
    </location>
</feature>
<protein>
    <recommendedName>
        <fullName evidence="3">Transmembrane protein</fullName>
    </recommendedName>
</protein>
<name>A0A396JBF6_MEDTR</name>
<gene>
    <name evidence="2" type="ORF">MtrunA17_Chr2g0321811</name>
</gene>
<evidence type="ECO:0000256" key="1">
    <source>
        <dbReference type="SAM" id="Phobius"/>
    </source>
</evidence>
<organism evidence="2">
    <name type="scientific">Medicago truncatula</name>
    <name type="common">Barrel medic</name>
    <name type="synonym">Medicago tribuloides</name>
    <dbReference type="NCBI Taxonomy" id="3880"/>
    <lineage>
        <taxon>Eukaryota</taxon>
        <taxon>Viridiplantae</taxon>
        <taxon>Streptophyta</taxon>
        <taxon>Embryophyta</taxon>
        <taxon>Tracheophyta</taxon>
        <taxon>Spermatophyta</taxon>
        <taxon>Magnoliopsida</taxon>
        <taxon>eudicotyledons</taxon>
        <taxon>Gunneridae</taxon>
        <taxon>Pentapetalae</taxon>
        <taxon>rosids</taxon>
        <taxon>fabids</taxon>
        <taxon>Fabales</taxon>
        <taxon>Fabaceae</taxon>
        <taxon>Papilionoideae</taxon>
        <taxon>50 kb inversion clade</taxon>
        <taxon>NPAAA clade</taxon>
        <taxon>Hologalegina</taxon>
        <taxon>IRL clade</taxon>
        <taxon>Trifolieae</taxon>
        <taxon>Medicago</taxon>
    </lineage>
</organism>
<keyword evidence="1" id="KW-0472">Membrane</keyword>